<feature type="domain" description="Nudix hydrolase" evidence="2">
    <location>
        <begin position="156"/>
        <end position="239"/>
    </location>
</feature>
<dbReference type="Pfam" id="PF25969">
    <property type="entry name" value="NUDT9_N"/>
    <property type="match status" value="1"/>
</dbReference>
<evidence type="ECO:0000313" key="3">
    <source>
        <dbReference type="EnsemblProtists" id="EOD08262"/>
    </source>
</evidence>
<dbReference type="EnsemblProtists" id="EOD08262">
    <property type="protein sequence ID" value="EOD08262"/>
    <property type="gene ID" value="EMIHUDRAFT_249179"/>
</dbReference>
<name>A0A0D3IAH7_EMIH1</name>
<reference evidence="4" key="1">
    <citation type="journal article" date="2013" name="Nature">
        <title>Pan genome of the phytoplankton Emiliania underpins its global distribution.</title>
        <authorList>
            <person name="Read B.A."/>
            <person name="Kegel J."/>
            <person name="Klute M.J."/>
            <person name="Kuo A."/>
            <person name="Lefebvre S.C."/>
            <person name="Maumus F."/>
            <person name="Mayer C."/>
            <person name="Miller J."/>
            <person name="Monier A."/>
            <person name="Salamov A."/>
            <person name="Young J."/>
            <person name="Aguilar M."/>
            <person name="Claverie J.M."/>
            <person name="Frickenhaus S."/>
            <person name="Gonzalez K."/>
            <person name="Herman E.K."/>
            <person name="Lin Y.C."/>
            <person name="Napier J."/>
            <person name="Ogata H."/>
            <person name="Sarno A.F."/>
            <person name="Shmutz J."/>
            <person name="Schroeder D."/>
            <person name="de Vargas C."/>
            <person name="Verret F."/>
            <person name="von Dassow P."/>
            <person name="Valentin K."/>
            <person name="Van de Peer Y."/>
            <person name="Wheeler G."/>
            <person name="Dacks J.B."/>
            <person name="Delwiche C.F."/>
            <person name="Dyhrman S.T."/>
            <person name="Glockner G."/>
            <person name="John U."/>
            <person name="Richards T."/>
            <person name="Worden A.Z."/>
            <person name="Zhang X."/>
            <person name="Grigoriev I.V."/>
            <person name="Allen A.E."/>
            <person name="Bidle K."/>
            <person name="Borodovsky M."/>
            <person name="Bowler C."/>
            <person name="Brownlee C."/>
            <person name="Cock J.M."/>
            <person name="Elias M."/>
            <person name="Gladyshev V.N."/>
            <person name="Groth M."/>
            <person name="Guda C."/>
            <person name="Hadaegh A."/>
            <person name="Iglesias-Rodriguez M.D."/>
            <person name="Jenkins J."/>
            <person name="Jones B.M."/>
            <person name="Lawson T."/>
            <person name="Leese F."/>
            <person name="Lindquist E."/>
            <person name="Lobanov A."/>
            <person name="Lomsadze A."/>
            <person name="Malik S.B."/>
            <person name="Marsh M.E."/>
            <person name="Mackinder L."/>
            <person name="Mock T."/>
            <person name="Mueller-Roeber B."/>
            <person name="Pagarete A."/>
            <person name="Parker M."/>
            <person name="Probert I."/>
            <person name="Quesneville H."/>
            <person name="Raines C."/>
            <person name="Rensing S.A."/>
            <person name="Riano-Pachon D.M."/>
            <person name="Richier S."/>
            <person name="Rokitta S."/>
            <person name="Shiraiwa Y."/>
            <person name="Soanes D.M."/>
            <person name="van der Giezen M."/>
            <person name="Wahlund T.M."/>
            <person name="Williams B."/>
            <person name="Wilson W."/>
            <person name="Wolfe G."/>
            <person name="Wurch L.L."/>
        </authorList>
    </citation>
    <scope>NUCLEOTIDE SEQUENCE</scope>
</reference>
<sequence length="239" mass="26399">MQANEHPVNFVRRVFSLVFEGDSLSKAVRGVRDFFAFDFVLDSDGRSLNRSDFEATLLAQRSRNPKYPPRFPVEDAKVSWKVPWPEYSPVPFVAPSVLAAERSDTNPNGWADSPRPNLAELKHRLSCEGPLFFDADQRPVNPRGRTGVCGRGMLGKWGPNRAADPIVTRWKPGDKRKLQIVAIQRGDTGVWALPGGMVDAGEVVSVTVRREFAEEAGNMASDAERAAFNAAVDELFATA</sequence>
<dbReference type="InterPro" id="IPR015797">
    <property type="entry name" value="NUDIX_hydrolase-like_dom_sf"/>
</dbReference>
<dbReference type="PaxDb" id="2903-EOD08262"/>
<dbReference type="InterPro" id="IPR000086">
    <property type="entry name" value="NUDIX_hydrolase_dom"/>
</dbReference>
<reference evidence="3" key="2">
    <citation type="submission" date="2024-10" db="UniProtKB">
        <authorList>
            <consortium name="EnsemblProtists"/>
        </authorList>
    </citation>
    <scope>IDENTIFICATION</scope>
</reference>
<dbReference type="InterPro" id="IPR039989">
    <property type="entry name" value="NUDT9"/>
</dbReference>
<keyword evidence="4" id="KW-1185">Reference proteome</keyword>
<evidence type="ECO:0000313" key="4">
    <source>
        <dbReference type="Proteomes" id="UP000013827"/>
    </source>
</evidence>
<dbReference type="SUPFAM" id="SSF55811">
    <property type="entry name" value="Nudix"/>
    <property type="match status" value="1"/>
</dbReference>
<dbReference type="Proteomes" id="UP000013827">
    <property type="component" value="Unassembled WGS sequence"/>
</dbReference>
<dbReference type="GO" id="GO:0047631">
    <property type="term" value="F:ADP-ribose diphosphatase activity"/>
    <property type="evidence" value="ECO:0007669"/>
    <property type="project" value="InterPro"/>
</dbReference>
<accession>A0A0D3IAH7</accession>
<protein>
    <recommendedName>
        <fullName evidence="2">Nudix hydrolase domain-containing protein</fullName>
    </recommendedName>
</protein>
<dbReference type="RefSeq" id="XP_005760691.1">
    <property type="nucleotide sequence ID" value="XM_005760634.1"/>
</dbReference>
<dbReference type="KEGG" id="ehx:EMIHUDRAFT_249179"/>
<dbReference type="GeneID" id="17254412"/>
<dbReference type="InterPro" id="IPR020084">
    <property type="entry name" value="NUDIX_hydrolase_CS"/>
</dbReference>
<dbReference type="HOGENOM" id="CLU_1163725_0_0_1"/>
<dbReference type="Pfam" id="PF00293">
    <property type="entry name" value="NUDIX"/>
    <property type="match status" value="1"/>
</dbReference>
<dbReference type="PROSITE" id="PS00893">
    <property type="entry name" value="NUDIX_BOX"/>
    <property type="match status" value="1"/>
</dbReference>
<evidence type="ECO:0000256" key="1">
    <source>
        <dbReference type="ARBA" id="ARBA00022801"/>
    </source>
</evidence>
<dbReference type="PANTHER" id="PTHR13030:SF8">
    <property type="entry name" value="ADP-RIBOSE PYROPHOSPHATASE, MITOCHONDRIAL"/>
    <property type="match status" value="1"/>
</dbReference>
<evidence type="ECO:0000259" key="2">
    <source>
        <dbReference type="PROSITE" id="PS51462"/>
    </source>
</evidence>
<dbReference type="eggNOG" id="KOG4195">
    <property type="taxonomic scope" value="Eukaryota"/>
</dbReference>
<dbReference type="PANTHER" id="PTHR13030">
    <property type="entry name" value="NUDIX HYDROLASE"/>
    <property type="match status" value="1"/>
</dbReference>
<dbReference type="STRING" id="2903.R1BG01"/>
<dbReference type="Gene3D" id="3.90.79.10">
    <property type="entry name" value="Nucleoside Triphosphate Pyrophosphohydrolase"/>
    <property type="match status" value="1"/>
</dbReference>
<keyword evidence="1" id="KW-0378">Hydrolase</keyword>
<dbReference type="PROSITE" id="PS51462">
    <property type="entry name" value="NUDIX"/>
    <property type="match status" value="1"/>
</dbReference>
<dbReference type="AlphaFoldDB" id="A0A0D3IAH7"/>
<proteinExistence type="predicted"/>
<organism evidence="3 4">
    <name type="scientific">Emiliania huxleyi (strain CCMP1516)</name>
    <dbReference type="NCBI Taxonomy" id="280463"/>
    <lineage>
        <taxon>Eukaryota</taxon>
        <taxon>Haptista</taxon>
        <taxon>Haptophyta</taxon>
        <taxon>Prymnesiophyceae</taxon>
        <taxon>Isochrysidales</taxon>
        <taxon>Noelaerhabdaceae</taxon>
        <taxon>Emiliania</taxon>
    </lineage>
</organism>